<dbReference type="RefSeq" id="XP_018030527.1">
    <property type="nucleotide sequence ID" value="XM_018185907.1"/>
</dbReference>
<dbReference type="Proteomes" id="UP000077069">
    <property type="component" value="Unassembled WGS sequence"/>
</dbReference>
<dbReference type="EMBL" id="KV441560">
    <property type="protein sequence ID" value="OAG00162.1"/>
    <property type="molecule type" value="Genomic_DNA"/>
</dbReference>
<dbReference type="AlphaFoldDB" id="A0A177BZY7"/>
<evidence type="ECO:0000313" key="2">
    <source>
        <dbReference type="Proteomes" id="UP000077069"/>
    </source>
</evidence>
<sequence length="113" mass="12385">MMLTTIFRLHIAGGTPLVRAWRGAPSIYHTRFSSAILLPFPLPYATHHPPTHSGNPQPTSVSLQYTILLCICIVCIETHAAARPTRLSARNPIRKLRLCVPASVPNGTAHADR</sequence>
<name>A0A177BZY7_9PLEO</name>
<keyword evidence="2" id="KW-1185">Reference proteome</keyword>
<dbReference type="InParanoid" id="A0A177BZY7"/>
<evidence type="ECO:0000313" key="1">
    <source>
        <dbReference type="EMBL" id="OAG00162.1"/>
    </source>
</evidence>
<accession>A0A177BZY7</accession>
<proteinExistence type="predicted"/>
<gene>
    <name evidence="1" type="ORF">CC84DRAFT_361578</name>
</gene>
<protein>
    <submittedName>
        <fullName evidence="1">Uncharacterized protein</fullName>
    </submittedName>
</protein>
<dbReference type="GeneID" id="28769393"/>
<organism evidence="1 2">
    <name type="scientific">Paraphaeosphaeria sporulosa</name>
    <dbReference type="NCBI Taxonomy" id="1460663"/>
    <lineage>
        <taxon>Eukaryota</taxon>
        <taxon>Fungi</taxon>
        <taxon>Dikarya</taxon>
        <taxon>Ascomycota</taxon>
        <taxon>Pezizomycotina</taxon>
        <taxon>Dothideomycetes</taxon>
        <taxon>Pleosporomycetidae</taxon>
        <taxon>Pleosporales</taxon>
        <taxon>Massarineae</taxon>
        <taxon>Didymosphaeriaceae</taxon>
        <taxon>Paraphaeosphaeria</taxon>
    </lineage>
</organism>
<reference evidence="1 2" key="1">
    <citation type="submission" date="2016-05" db="EMBL/GenBank/DDBJ databases">
        <title>Comparative analysis of secretome profiles of manganese(II)-oxidizing ascomycete fungi.</title>
        <authorList>
            <consortium name="DOE Joint Genome Institute"/>
            <person name="Zeiner C.A."/>
            <person name="Purvine S.O."/>
            <person name="Zink E.M."/>
            <person name="Wu S."/>
            <person name="Pasa-Tolic L."/>
            <person name="Chaput D.L."/>
            <person name="Haridas S."/>
            <person name="Grigoriev I.V."/>
            <person name="Santelli C.M."/>
            <person name="Hansel C.M."/>
        </authorList>
    </citation>
    <scope>NUCLEOTIDE SEQUENCE [LARGE SCALE GENOMIC DNA]</scope>
    <source>
        <strain evidence="1 2">AP3s5-JAC2a</strain>
    </source>
</reference>